<keyword evidence="6 10" id="KW-0479">Metal-binding</keyword>
<dbReference type="AlphaFoldDB" id="A0A1H5YME7"/>
<evidence type="ECO:0000256" key="3">
    <source>
        <dbReference type="ARBA" id="ARBA00004818"/>
    </source>
</evidence>
<feature type="binding site" evidence="10">
    <location>
        <position position="164"/>
    </location>
    <ligand>
        <name>Mg(2+)</name>
        <dbReference type="ChEBI" id="CHEBI:18420"/>
    </ligand>
</feature>
<comment type="catalytic activity">
    <reaction evidence="1 10">
        <text>2-phosphoglycolate + H2O = glycolate + phosphate</text>
        <dbReference type="Rhea" id="RHEA:14369"/>
        <dbReference type="ChEBI" id="CHEBI:15377"/>
        <dbReference type="ChEBI" id="CHEBI:29805"/>
        <dbReference type="ChEBI" id="CHEBI:43474"/>
        <dbReference type="ChEBI" id="CHEBI:58033"/>
        <dbReference type="EC" id="3.1.3.18"/>
    </reaction>
</comment>
<evidence type="ECO:0000313" key="11">
    <source>
        <dbReference type="EMBL" id="SEG24556.1"/>
    </source>
</evidence>
<evidence type="ECO:0000256" key="5">
    <source>
        <dbReference type="ARBA" id="ARBA00013078"/>
    </source>
</evidence>
<dbReference type="InterPro" id="IPR037512">
    <property type="entry name" value="PGPase_prok"/>
</dbReference>
<dbReference type="GO" id="GO:0008967">
    <property type="term" value="F:phosphoglycolate phosphatase activity"/>
    <property type="evidence" value="ECO:0007669"/>
    <property type="project" value="UniProtKB-UniRule"/>
</dbReference>
<proteinExistence type="inferred from homology"/>
<keyword evidence="12" id="KW-1185">Reference proteome</keyword>
<dbReference type="InterPro" id="IPR023198">
    <property type="entry name" value="PGP-like_dom2"/>
</dbReference>
<dbReference type="GO" id="GO:0006281">
    <property type="term" value="P:DNA repair"/>
    <property type="evidence" value="ECO:0007669"/>
    <property type="project" value="TreeGrafter"/>
</dbReference>
<dbReference type="InterPro" id="IPR036412">
    <property type="entry name" value="HAD-like_sf"/>
</dbReference>
<keyword evidence="7 10" id="KW-0378">Hydrolase</keyword>
<keyword evidence="8 10" id="KW-0460">Magnesium</keyword>
<dbReference type="InterPro" id="IPR041492">
    <property type="entry name" value="HAD_2"/>
</dbReference>
<feature type="binding site" evidence="10">
    <location>
        <position position="9"/>
    </location>
    <ligand>
        <name>Mg(2+)</name>
        <dbReference type="ChEBI" id="CHEBI:18420"/>
    </ligand>
</feature>
<dbReference type="EMBL" id="FNUZ01000003">
    <property type="protein sequence ID" value="SEG24556.1"/>
    <property type="molecule type" value="Genomic_DNA"/>
</dbReference>
<dbReference type="RefSeq" id="WP_200813210.1">
    <property type="nucleotide sequence ID" value="NZ_FNUZ01000003.1"/>
</dbReference>
<dbReference type="SFLD" id="SFLDS00003">
    <property type="entry name" value="Haloacid_Dehalogenase"/>
    <property type="match status" value="1"/>
</dbReference>
<evidence type="ECO:0000256" key="9">
    <source>
        <dbReference type="ARBA" id="ARBA00023277"/>
    </source>
</evidence>
<evidence type="ECO:0000256" key="6">
    <source>
        <dbReference type="ARBA" id="ARBA00022723"/>
    </source>
</evidence>
<dbReference type="EC" id="3.1.3.18" evidence="5 10"/>
<dbReference type="Pfam" id="PF13419">
    <property type="entry name" value="HAD_2"/>
    <property type="match status" value="1"/>
</dbReference>
<dbReference type="GO" id="GO:0005975">
    <property type="term" value="P:carbohydrate metabolic process"/>
    <property type="evidence" value="ECO:0007669"/>
    <property type="project" value="InterPro"/>
</dbReference>
<comment type="similarity">
    <text evidence="4 10">Belongs to the HAD-like hydrolase superfamily. CbbY/CbbZ/Gph/YieH family.</text>
</comment>
<evidence type="ECO:0000256" key="2">
    <source>
        <dbReference type="ARBA" id="ARBA00001946"/>
    </source>
</evidence>
<comment type="function">
    <text evidence="10">Specifically catalyzes the dephosphorylation of 2-phosphoglycolate. Is involved in the dissimilation of the intracellular 2-phosphoglycolate formed during the DNA repair of 3'-phosphoglycolate ends, a major class of DNA lesions induced by oxidative stress.</text>
</comment>
<dbReference type="HAMAP" id="MF_00495">
    <property type="entry name" value="GPH_hydrolase_bact"/>
    <property type="match status" value="1"/>
</dbReference>
<evidence type="ECO:0000313" key="12">
    <source>
        <dbReference type="Proteomes" id="UP000236752"/>
    </source>
</evidence>
<comment type="cofactor">
    <cofactor evidence="2 10">
        <name>Mg(2+)</name>
        <dbReference type="ChEBI" id="CHEBI:18420"/>
    </cofactor>
</comment>
<organism evidence="11 12">
    <name type="scientific">Thalassococcus halodurans</name>
    <dbReference type="NCBI Taxonomy" id="373675"/>
    <lineage>
        <taxon>Bacteria</taxon>
        <taxon>Pseudomonadati</taxon>
        <taxon>Pseudomonadota</taxon>
        <taxon>Alphaproteobacteria</taxon>
        <taxon>Rhodobacterales</taxon>
        <taxon>Roseobacteraceae</taxon>
        <taxon>Thalassococcus</taxon>
    </lineage>
</organism>
<name>A0A1H5YME7_9RHOB</name>
<evidence type="ECO:0000256" key="4">
    <source>
        <dbReference type="ARBA" id="ARBA00006171"/>
    </source>
</evidence>
<dbReference type="GO" id="GO:0005829">
    <property type="term" value="C:cytosol"/>
    <property type="evidence" value="ECO:0007669"/>
    <property type="project" value="TreeGrafter"/>
</dbReference>
<comment type="pathway">
    <text evidence="3 10">Organic acid metabolism; glycolate biosynthesis; glycolate from 2-phosphoglycolate: step 1/1.</text>
</comment>
<dbReference type="UniPathway" id="UPA00865">
    <property type="reaction ID" value="UER00834"/>
</dbReference>
<accession>A0A1H5YME7</accession>
<feature type="active site" description="Nucleophile" evidence="10">
    <location>
        <position position="7"/>
    </location>
</feature>
<protein>
    <recommendedName>
        <fullName evidence="5 10">Phosphoglycolate phosphatase</fullName>
        <shortName evidence="10">PGP</shortName>
        <shortName evidence="10">PGPase</shortName>
        <ecNumber evidence="5 10">3.1.3.18</ecNumber>
    </recommendedName>
</protein>
<dbReference type="PANTHER" id="PTHR43434">
    <property type="entry name" value="PHOSPHOGLYCOLATE PHOSPHATASE"/>
    <property type="match status" value="1"/>
</dbReference>
<keyword evidence="9 10" id="KW-0119">Carbohydrate metabolism</keyword>
<dbReference type="Proteomes" id="UP000236752">
    <property type="component" value="Unassembled WGS sequence"/>
</dbReference>
<dbReference type="Gene3D" id="1.10.150.240">
    <property type="entry name" value="Putative phosphatase, domain 2"/>
    <property type="match status" value="1"/>
</dbReference>
<dbReference type="NCBIfam" id="TIGR01449">
    <property type="entry name" value="PGP_bact"/>
    <property type="match status" value="1"/>
</dbReference>
<gene>
    <name evidence="11" type="ORF">SAMN04488045_2146</name>
</gene>
<reference evidence="11 12" key="1">
    <citation type="submission" date="2016-10" db="EMBL/GenBank/DDBJ databases">
        <authorList>
            <person name="de Groot N.N."/>
        </authorList>
    </citation>
    <scope>NUCLEOTIDE SEQUENCE [LARGE SCALE GENOMIC DNA]</scope>
    <source>
        <strain evidence="11 12">DSM 26915</strain>
    </source>
</reference>
<dbReference type="GO" id="GO:0046872">
    <property type="term" value="F:metal ion binding"/>
    <property type="evidence" value="ECO:0007669"/>
    <property type="project" value="UniProtKB-KW"/>
</dbReference>
<dbReference type="Gene3D" id="3.40.50.1000">
    <property type="entry name" value="HAD superfamily/HAD-like"/>
    <property type="match status" value="1"/>
</dbReference>
<evidence type="ECO:0000256" key="1">
    <source>
        <dbReference type="ARBA" id="ARBA00000830"/>
    </source>
</evidence>
<feature type="binding site" evidence="10">
    <location>
        <position position="7"/>
    </location>
    <ligand>
        <name>Mg(2+)</name>
        <dbReference type="ChEBI" id="CHEBI:18420"/>
    </ligand>
</feature>
<sequence>MAIVVFDLDGTLIDSAPDIRATANDVLSAMDAAPLDLAETISFIGNGAGVFVRKMREARHLPEAREAEMLRLFLEGYENAKDLTQLYSGVLDALKVLQGQGHALGLCTNKPEVPARAILKHMGLEPFFPAVTGGDSLPLRKPDPAPLLATCDALGDGPRIYVGDSEVDAETADRAGIPFLLFEGGYRKRPVADLPHAASFTDFAALPDLVAAHA</sequence>
<dbReference type="InterPro" id="IPR050155">
    <property type="entry name" value="HAD-like_hydrolase_sf"/>
</dbReference>
<dbReference type="SUPFAM" id="SSF56784">
    <property type="entry name" value="HAD-like"/>
    <property type="match status" value="1"/>
</dbReference>
<dbReference type="NCBIfam" id="TIGR01549">
    <property type="entry name" value="HAD-SF-IA-v1"/>
    <property type="match status" value="1"/>
</dbReference>
<dbReference type="InterPro" id="IPR006439">
    <property type="entry name" value="HAD-SF_hydro_IA"/>
</dbReference>
<evidence type="ECO:0000256" key="8">
    <source>
        <dbReference type="ARBA" id="ARBA00022842"/>
    </source>
</evidence>
<evidence type="ECO:0000256" key="10">
    <source>
        <dbReference type="HAMAP-Rule" id="MF_00495"/>
    </source>
</evidence>
<dbReference type="SFLD" id="SFLDG01129">
    <property type="entry name" value="C1.5:_HAD__Beta-PGM__Phosphata"/>
    <property type="match status" value="1"/>
</dbReference>
<dbReference type="GO" id="GO:0046295">
    <property type="term" value="P:glycolate biosynthetic process"/>
    <property type="evidence" value="ECO:0007669"/>
    <property type="project" value="UniProtKB-UniRule"/>
</dbReference>
<dbReference type="InterPro" id="IPR023214">
    <property type="entry name" value="HAD_sf"/>
</dbReference>
<dbReference type="PANTHER" id="PTHR43434:SF1">
    <property type="entry name" value="PHOSPHOGLYCOLATE PHOSPHATASE"/>
    <property type="match status" value="1"/>
</dbReference>
<evidence type="ECO:0000256" key="7">
    <source>
        <dbReference type="ARBA" id="ARBA00022801"/>
    </source>
</evidence>